<protein>
    <submittedName>
        <fullName evidence="2">NnrS protein</fullName>
    </submittedName>
</protein>
<feature type="transmembrane region" description="Helical" evidence="1">
    <location>
        <begin position="25"/>
        <end position="49"/>
    </location>
</feature>
<keyword evidence="1" id="KW-0472">Membrane</keyword>
<dbReference type="InterPro" id="IPR010266">
    <property type="entry name" value="NnrS"/>
</dbReference>
<evidence type="ECO:0000313" key="2">
    <source>
        <dbReference type="EMBL" id="BBD77187.1"/>
    </source>
</evidence>
<accession>A0A2Z6DXL0</accession>
<dbReference type="KEGG" id="htl:HPTL_0919"/>
<organism evidence="2 3">
    <name type="scientific">Hydrogenophilus thermoluteolus</name>
    <name type="common">Pseudomonas hydrogenothermophila</name>
    <dbReference type="NCBI Taxonomy" id="297"/>
    <lineage>
        <taxon>Bacteria</taxon>
        <taxon>Pseudomonadati</taxon>
        <taxon>Pseudomonadota</taxon>
        <taxon>Hydrogenophilia</taxon>
        <taxon>Hydrogenophilales</taxon>
        <taxon>Hydrogenophilaceae</taxon>
        <taxon>Hydrogenophilus</taxon>
    </lineage>
</organism>
<evidence type="ECO:0000256" key="1">
    <source>
        <dbReference type="SAM" id="Phobius"/>
    </source>
</evidence>
<feature type="transmembrane region" description="Helical" evidence="1">
    <location>
        <begin position="365"/>
        <end position="386"/>
    </location>
</feature>
<dbReference type="Pfam" id="PF05940">
    <property type="entry name" value="NnrS"/>
    <property type="match status" value="1"/>
</dbReference>
<reference evidence="2 3" key="1">
    <citation type="submission" date="2018-04" db="EMBL/GenBank/DDBJ databases">
        <title>Complete genome sequence of Hydrogenophilus thermoluteolus TH-1.</title>
        <authorList>
            <person name="Arai H."/>
        </authorList>
    </citation>
    <scope>NUCLEOTIDE SEQUENCE [LARGE SCALE GENOMIC DNA]</scope>
    <source>
        <strain evidence="2 3">TH-1</strain>
    </source>
</reference>
<feature type="transmembrane region" description="Helical" evidence="1">
    <location>
        <begin position="302"/>
        <end position="320"/>
    </location>
</feature>
<sequence>MDPNRMHTQLAPSVSAWLAMAFRPFYLLGSLLVVVNVLLWGWGIAPPFGGTTLRVDPLLTSLFWHGHEMVWGFGGAIVVGFLHTAVTNWTGLPPLAGIRLGALVLLWLITRVAATFSPSLLGIAIPAALFWLAAAETLWFRVWKRQQVRNYPVPLLVLVLGALELGFLASIGDQSVWSNPLAFLEAGVFAIAAIIAFMGLRVISFFTSRALSLEQVPTPAYSLGLTVLGAEALACALLFDAPRFVVLVLSVATGVAYLERSVRWYHPRIWENPMVWVLHLGFAATGLGILAFGLAVWSESGWRSAVLHLITVGGMGWMILGMITRTALGHTGGNPNRAPRGLRFAFFLIGAATATRLFAAAPVSWAGWSLRLSALFFASAFVLYLTRFIPRLIRPRPDGRPG</sequence>
<dbReference type="EMBL" id="AP018558">
    <property type="protein sequence ID" value="BBD77187.1"/>
    <property type="molecule type" value="Genomic_DNA"/>
</dbReference>
<feature type="transmembrane region" description="Helical" evidence="1">
    <location>
        <begin position="341"/>
        <end position="359"/>
    </location>
</feature>
<dbReference type="RefSeq" id="WP_119334947.1">
    <property type="nucleotide sequence ID" value="NZ_AP018558.1"/>
</dbReference>
<feature type="transmembrane region" description="Helical" evidence="1">
    <location>
        <begin position="245"/>
        <end position="262"/>
    </location>
</feature>
<gene>
    <name evidence="2" type="primary">nnrS</name>
    <name evidence="2" type="ORF">HPTL_0919</name>
</gene>
<dbReference type="OrthoDB" id="9770040at2"/>
<feature type="transmembrane region" description="Helical" evidence="1">
    <location>
        <begin position="183"/>
        <end position="206"/>
    </location>
</feature>
<keyword evidence="1" id="KW-1133">Transmembrane helix</keyword>
<feature type="transmembrane region" description="Helical" evidence="1">
    <location>
        <begin position="120"/>
        <end position="139"/>
    </location>
</feature>
<name>A0A2Z6DXL0_HYDTE</name>
<feature type="transmembrane region" description="Helical" evidence="1">
    <location>
        <begin position="218"/>
        <end position="239"/>
    </location>
</feature>
<feature type="transmembrane region" description="Helical" evidence="1">
    <location>
        <begin position="151"/>
        <end position="171"/>
    </location>
</feature>
<keyword evidence="3" id="KW-1185">Reference proteome</keyword>
<feature type="transmembrane region" description="Helical" evidence="1">
    <location>
        <begin position="69"/>
        <end position="89"/>
    </location>
</feature>
<feature type="transmembrane region" description="Helical" evidence="1">
    <location>
        <begin position="96"/>
        <end position="114"/>
    </location>
</feature>
<dbReference type="AlphaFoldDB" id="A0A2Z6DXL0"/>
<feature type="transmembrane region" description="Helical" evidence="1">
    <location>
        <begin position="274"/>
        <end position="296"/>
    </location>
</feature>
<evidence type="ECO:0000313" key="3">
    <source>
        <dbReference type="Proteomes" id="UP000262004"/>
    </source>
</evidence>
<keyword evidence="1" id="KW-0812">Transmembrane</keyword>
<dbReference type="Proteomes" id="UP000262004">
    <property type="component" value="Chromosome"/>
</dbReference>
<proteinExistence type="predicted"/>